<dbReference type="Proteomes" id="UP000265725">
    <property type="component" value="Chromosome"/>
</dbReference>
<dbReference type="InterPro" id="IPR020103">
    <property type="entry name" value="PsdUridine_synth_cat_dom_sf"/>
</dbReference>
<dbReference type="KEGG" id="paek:D3873_10110"/>
<evidence type="ECO:0000313" key="7">
    <source>
        <dbReference type="Proteomes" id="UP000265725"/>
    </source>
</evidence>
<keyword evidence="7" id="KW-1185">Reference proteome</keyword>
<proteinExistence type="inferred from homology"/>
<dbReference type="GO" id="GO:0009982">
    <property type="term" value="F:pseudouridine synthase activity"/>
    <property type="evidence" value="ECO:0007669"/>
    <property type="project" value="InterPro"/>
</dbReference>
<dbReference type="PANTHER" id="PTHR21600">
    <property type="entry name" value="MITOCHONDRIAL RNA PSEUDOURIDINE SYNTHASE"/>
    <property type="match status" value="1"/>
</dbReference>
<evidence type="ECO:0000256" key="4">
    <source>
        <dbReference type="RuleBase" id="RU362028"/>
    </source>
</evidence>
<organism evidence="6 7">
    <name type="scientific">Paenisporosarcina cavernae</name>
    <dbReference type="NCBI Taxonomy" id="2320858"/>
    <lineage>
        <taxon>Bacteria</taxon>
        <taxon>Bacillati</taxon>
        <taxon>Bacillota</taxon>
        <taxon>Bacilli</taxon>
        <taxon>Bacillales</taxon>
        <taxon>Caryophanaceae</taxon>
        <taxon>Paenisporosarcina</taxon>
    </lineage>
</organism>
<dbReference type="InterPro" id="IPR050188">
    <property type="entry name" value="RluA_PseudoU_synthase"/>
</dbReference>
<evidence type="ECO:0000256" key="2">
    <source>
        <dbReference type="ARBA" id="ARBA00010876"/>
    </source>
</evidence>
<reference evidence="7" key="1">
    <citation type="submission" date="2018-09" db="EMBL/GenBank/DDBJ databases">
        <authorList>
            <person name="Zhu H."/>
        </authorList>
    </citation>
    <scope>NUCLEOTIDE SEQUENCE [LARGE SCALE GENOMIC DNA]</scope>
    <source>
        <strain evidence="7">K2R23-3</strain>
    </source>
</reference>
<evidence type="ECO:0000256" key="1">
    <source>
        <dbReference type="ARBA" id="ARBA00000073"/>
    </source>
</evidence>
<evidence type="ECO:0000259" key="5">
    <source>
        <dbReference type="Pfam" id="PF00849"/>
    </source>
</evidence>
<dbReference type="EMBL" id="CP032418">
    <property type="protein sequence ID" value="AYC30206.1"/>
    <property type="molecule type" value="Genomic_DNA"/>
</dbReference>
<dbReference type="OrthoDB" id="9807829at2"/>
<dbReference type="GO" id="GO:0140098">
    <property type="term" value="F:catalytic activity, acting on RNA"/>
    <property type="evidence" value="ECO:0007669"/>
    <property type="project" value="UniProtKB-ARBA"/>
</dbReference>
<dbReference type="PROSITE" id="PS01129">
    <property type="entry name" value="PSI_RLU"/>
    <property type="match status" value="1"/>
</dbReference>
<dbReference type="CDD" id="cd02869">
    <property type="entry name" value="PseudoU_synth_RluA_like"/>
    <property type="match status" value="1"/>
</dbReference>
<dbReference type="GO" id="GO:0003723">
    <property type="term" value="F:RNA binding"/>
    <property type="evidence" value="ECO:0007669"/>
    <property type="project" value="InterPro"/>
</dbReference>
<dbReference type="Pfam" id="PF00849">
    <property type="entry name" value="PseudoU_synth_2"/>
    <property type="match status" value="1"/>
</dbReference>
<dbReference type="SUPFAM" id="SSF55120">
    <property type="entry name" value="Pseudouridine synthase"/>
    <property type="match status" value="1"/>
</dbReference>
<sequence>MLTKFTYTLQDDNITIEELLRDRLDIGKKRMHELRMAKAILNEQGEPLVWQHHYPAGTKLVFQLPFESSEYVPSEKYHLDVRYEDDHLLIVNKPAGMLTHPNEDGQTGTLMNDVTAYMVEKGATYAEHIHRLDQGTSGLIVIAKHSMMKSLLDRMLEEKKILRFYEAIVEGVVKENHGSIKTAIGRDRHHPTRQVVSKSGKPAVTHFEVVGKHPNFTKLNVVLETGRTHQIRVHLASIGYPVVGDTMYGAITRSENYQLHAFRILFVHPINGEEIKVEYPMEQAFKK</sequence>
<feature type="active site" evidence="3">
    <location>
        <position position="133"/>
    </location>
</feature>
<accession>A0A385YU54</accession>
<evidence type="ECO:0000313" key="6">
    <source>
        <dbReference type="EMBL" id="AYC30206.1"/>
    </source>
</evidence>
<keyword evidence="4" id="KW-0413">Isomerase</keyword>
<protein>
    <recommendedName>
        <fullName evidence="4">Pseudouridine synthase</fullName>
        <ecNumber evidence="4">5.4.99.-</ecNumber>
    </recommendedName>
</protein>
<dbReference type="Gene3D" id="3.30.2350.10">
    <property type="entry name" value="Pseudouridine synthase"/>
    <property type="match status" value="1"/>
</dbReference>
<evidence type="ECO:0000256" key="3">
    <source>
        <dbReference type="PIRSR" id="PIRSR606225-1"/>
    </source>
</evidence>
<comment type="function">
    <text evidence="4">Responsible for synthesis of pseudouridine from uracil.</text>
</comment>
<dbReference type="PANTHER" id="PTHR21600:SF87">
    <property type="entry name" value="RNA PSEUDOURIDYLATE SYNTHASE DOMAIN-CONTAINING PROTEIN 1"/>
    <property type="match status" value="1"/>
</dbReference>
<dbReference type="EC" id="5.4.99.-" evidence="4"/>
<dbReference type="InterPro" id="IPR006145">
    <property type="entry name" value="PsdUridine_synth_RsuA/RluA"/>
</dbReference>
<dbReference type="GO" id="GO:0000455">
    <property type="term" value="P:enzyme-directed rRNA pseudouridine synthesis"/>
    <property type="evidence" value="ECO:0007669"/>
    <property type="project" value="TreeGrafter"/>
</dbReference>
<comment type="similarity">
    <text evidence="2 4">Belongs to the pseudouridine synthase RluA family.</text>
</comment>
<comment type="catalytic activity">
    <reaction evidence="1 4">
        <text>a uridine in RNA = a pseudouridine in RNA</text>
        <dbReference type="Rhea" id="RHEA:48348"/>
        <dbReference type="Rhea" id="RHEA-COMP:12068"/>
        <dbReference type="Rhea" id="RHEA-COMP:12069"/>
        <dbReference type="ChEBI" id="CHEBI:65314"/>
        <dbReference type="ChEBI" id="CHEBI:65315"/>
    </reaction>
</comment>
<feature type="domain" description="Pseudouridine synthase RsuA/RluA-like" evidence="5">
    <location>
        <begin position="87"/>
        <end position="237"/>
    </location>
</feature>
<name>A0A385YU54_9BACL</name>
<dbReference type="AlphaFoldDB" id="A0A385YU54"/>
<dbReference type="InterPro" id="IPR006224">
    <property type="entry name" value="PsdUridine_synth_RluA-like_CS"/>
</dbReference>
<dbReference type="NCBIfam" id="TIGR00005">
    <property type="entry name" value="rluA_subfam"/>
    <property type="match status" value="1"/>
</dbReference>
<gene>
    <name evidence="6" type="ORF">D3873_10110</name>
</gene>
<dbReference type="InterPro" id="IPR006225">
    <property type="entry name" value="PsdUridine_synth_RluC/D"/>
</dbReference>